<dbReference type="RefSeq" id="XP_026624583.1">
    <property type="nucleotide sequence ID" value="XM_026776114.1"/>
</dbReference>
<name>A0A3F3PXF6_9EURO</name>
<protein>
    <submittedName>
        <fullName evidence="1">Uncharacterized protein</fullName>
    </submittedName>
</protein>
<sequence>MHRLRIVLRQTVALLSFLLTGWPMQSKNTDTRGMASRYLGFGSRTLGWQHVVSIVRVILELIFHLLGRFGTILCRYVEGQFAVGQIVS</sequence>
<dbReference type="GeneID" id="38144470"/>
<organism evidence="1 2">
    <name type="scientific">Aspergillus welwitschiae</name>
    <dbReference type="NCBI Taxonomy" id="1341132"/>
    <lineage>
        <taxon>Eukaryota</taxon>
        <taxon>Fungi</taxon>
        <taxon>Dikarya</taxon>
        <taxon>Ascomycota</taxon>
        <taxon>Pezizomycotina</taxon>
        <taxon>Eurotiomycetes</taxon>
        <taxon>Eurotiomycetidae</taxon>
        <taxon>Eurotiales</taxon>
        <taxon>Aspergillaceae</taxon>
        <taxon>Aspergillus</taxon>
        <taxon>Aspergillus subgen. Circumdati</taxon>
    </lineage>
</organism>
<dbReference type="AlphaFoldDB" id="A0A3F3PXF6"/>
<evidence type="ECO:0000313" key="2">
    <source>
        <dbReference type="Proteomes" id="UP000253729"/>
    </source>
</evidence>
<dbReference type="EMBL" id="KZ852054">
    <property type="protein sequence ID" value="RDH31561.1"/>
    <property type="molecule type" value="Genomic_DNA"/>
</dbReference>
<dbReference type="Proteomes" id="UP000253729">
    <property type="component" value="Unassembled WGS sequence"/>
</dbReference>
<gene>
    <name evidence="1" type="ORF">BDQ94DRAFT_58649</name>
</gene>
<proteinExistence type="predicted"/>
<reference evidence="1 2" key="1">
    <citation type="submission" date="2018-07" db="EMBL/GenBank/DDBJ databases">
        <title>The genomes of Aspergillus section Nigri reveals drivers in fungal speciation.</title>
        <authorList>
            <consortium name="DOE Joint Genome Institute"/>
            <person name="Vesth T.C."/>
            <person name="Nybo J."/>
            <person name="Theobald S."/>
            <person name="Brandl J."/>
            <person name="Frisvad J.C."/>
            <person name="Nielsen K.F."/>
            <person name="Lyhne E.K."/>
            <person name="Kogle M.E."/>
            <person name="Kuo A."/>
            <person name="Riley R."/>
            <person name="Clum A."/>
            <person name="Nolan M."/>
            <person name="Lipzen A."/>
            <person name="Salamov A."/>
            <person name="Henrissat B."/>
            <person name="Wiebenga A."/>
            <person name="De vries R.P."/>
            <person name="Grigoriev I.V."/>
            <person name="Mortensen U.H."/>
            <person name="Andersen M.R."/>
            <person name="Baker S.E."/>
        </authorList>
    </citation>
    <scope>NUCLEOTIDE SEQUENCE [LARGE SCALE GENOMIC DNA]</scope>
    <source>
        <strain evidence="1 2">CBS 139.54b</strain>
    </source>
</reference>
<accession>A0A3F3PXF6</accession>
<keyword evidence="2" id="KW-1185">Reference proteome</keyword>
<evidence type="ECO:0000313" key="1">
    <source>
        <dbReference type="EMBL" id="RDH31561.1"/>
    </source>
</evidence>